<evidence type="ECO:0000313" key="6">
    <source>
        <dbReference type="Proteomes" id="UP001283341"/>
    </source>
</evidence>
<name>A0AAE0HTS7_9PEZI</name>
<feature type="repeat" description="TPR" evidence="3">
    <location>
        <begin position="708"/>
        <end position="741"/>
    </location>
</feature>
<feature type="region of interest" description="Disordered" evidence="4">
    <location>
        <begin position="771"/>
        <end position="805"/>
    </location>
</feature>
<reference evidence="5" key="2">
    <citation type="submission" date="2023-06" db="EMBL/GenBank/DDBJ databases">
        <authorList>
            <consortium name="Lawrence Berkeley National Laboratory"/>
            <person name="Haridas S."/>
            <person name="Hensen N."/>
            <person name="Bonometti L."/>
            <person name="Westerberg I."/>
            <person name="Brannstrom I.O."/>
            <person name="Guillou S."/>
            <person name="Cros-Aarteil S."/>
            <person name="Calhoun S."/>
            <person name="Kuo A."/>
            <person name="Mondo S."/>
            <person name="Pangilinan J."/>
            <person name="Riley R."/>
            <person name="Labutti K."/>
            <person name="Andreopoulos B."/>
            <person name="Lipzen A."/>
            <person name="Chen C."/>
            <person name="Yanf M."/>
            <person name="Daum C."/>
            <person name="Ng V."/>
            <person name="Clum A."/>
            <person name="Steindorff A."/>
            <person name="Ohm R."/>
            <person name="Martin F."/>
            <person name="Silar P."/>
            <person name="Natvig D."/>
            <person name="Lalanne C."/>
            <person name="Gautier V."/>
            <person name="Ament-Velasquez S.L."/>
            <person name="Kruys A."/>
            <person name="Hutchinson M.I."/>
            <person name="Powell A.J."/>
            <person name="Barry K."/>
            <person name="Miller A.N."/>
            <person name="Grigoriev I.V."/>
            <person name="Debuchy R."/>
            <person name="Gladieux P."/>
            <person name="Thoren M.H."/>
            <person name="Johannesson H."/>
        </authorList>
    </citation>
    <scope>NUCLEOTIDE SEQUENCE</scope>
    <source>
        <strain evidence="5">CBS 118394</strain>
    </source>
</reference>
<dbReference type="AlphaFoldDB" id="A0AAE0HTS7"/>
<evidence type="ECO:0000256" key="3">
    <source>
        <dbReference type="PROSITE-ProRule" id="PRU00339"/>
    </source>
</evidence>
<dbReference type="Gene3D" id="1.25.40.10">
    <property type="entry name" value="Tetratricopeptide repeat domain"/>
    <property type="match status" value="1"/>
</dbReference>
<keyword evidence="6" id="KW-1185">Reference proteome</keyword>
<dbReference type="InterPro" id="IPR011990">
    <property type="entry name" value="TPR-like_helical_dom_sf"/>
</dbReference>
<keyword evidence="2 3" id="KW-0802">TPR repeat</keyword>
<evidence type="ECO:0000256" key="4">
    <source>
        <dbReference type="SAM" id="MobiDB-lite"/>
    </source>
</evidence>
<dbReference type="Proteomes" id="UP001283341">
    <property type="component" value="Unassembled WGS sequence"/>
</dbReference>
<feature type="repeat" description="TPR" evidence="3">
    <location>
        <begin position="674"/>
        <end position="707"/>
    </location>
</feature>
<gene>
    <name evidence="5" type="ORF">B0H66DRAFT_570860</name>
</gene>
<evidence type="ECO:0000256" key="2">
    <source>
        <dbReference type="ARBA" id="ARBA00022803"/>
    </source>
</evidence>
<dbReference type="Pfam" id="PF13432">
    <property type="entry name" value="TPR_16"/>
    <property type="match status" value="1"/>
</dbReference>
<feature type="region of interest" description="Disordered" evidence="4">
    <location>
        <begin position="492"/>
        <end position="516"/>
    </location>
</feature>
<dbReference type="PANTHER" id="PTHR16193">
    <property type="entry name" value="TETRATRICOPEPTIDE REPEAT PROTEIN 27"/>
    <property type="match status" value="1"/>
</dbReference>
<reference evidence="5" key="1">
    <citation type="journal article" date="2023" name="Mol. Phylogenet. Evol.">
        <title>Genome-scale phylogeny and comparative genomics of the fungal order Sordariales.</title>
        <authorList>
            <person name="Hensen N."/>
            <person name="Bonometti L."/>
            <person name="Westerberg I."/>
            <person name="Brannstrom I.O."/>
            <person name="Guillou S."/>
            <person name="Cros-Aarteil S."/>
            <person name="Calhoun S."/>
            <person name="Haridas S."/>
            <person name="Kuo A."/>
            <person name="Mondo S."/>
            <person name="Pangilinan J."/>
            <person name="Riley R."/>
            <person name="LaButti K."/>
            <person name="Andreopoulos B."/>
            <person name="Lipzen A."/>
            <person name="Chen C."/>
            <person name="Yan M."/>
            <person name="Daum C."/>
            <person name="Ng V."/>
            <person name="Clum A."/>
            <person name="Steindorff A."/>
            <person name="Ohm R.A."/>
            <person name="Martin F."/>
            <person name="Silar P."/>
            <person name="Natvig D.O."/>
            <person name="Lalanne C."/>
            <person name="Gautier V."/>
            <person name="Ament-Velasquez S.L."/>
            <person name="Kruys A."/>
            <person name="Hutchinson M.I."/>
            <person name="Powell A.J."/>
            <person name="Barry K."/>
            <person name="Miller A.N."/>
            <person name="Grigoriev I.V."/>
            <person name="Debuchy R."/>
            <person name="Gladieux P."/>
            <person name="Hiltunen Thoren M."/>
            <person name="Johannesson H."/>
        </authorList>
    </citation>
    <scope>NUCLEOTIDE SEQUENCE</scope>
    <source>
        <strain evidence="5">CBS 118394</strain>
    </source>
</reference>
<evidence type="ECO:0000313" key="5">
    <source>
        <dbReference type="EMBL" id="KAK3312551.1"/>
    </source>
</evidence>
<accession>A0AAE0HTS7</accession>
<evidence type="ECO:0000256" key="1">
    <source>
        <dbReference type="ARBA" id="ARBA00022737"/>
    </source>
</evidence>
<dbReference type="InterPro" id="IPR044244">
    <property type="entry name" value="TTC27/Emw1"/>
</dbReference>
<protein>
    <recommendedName>
        <fullName evidence="7">TPR repeat-containing protein</fullName>
    </recommendedName>
</protein>
<dbReference type="SUPFAM" id="SSF48452">
    <property type="entry name" value="TPR-like"/>
    <property type="match status" value="1"/>
</dbReference>
<dbReference type="SMART" id="SM00028">
    <property type="entry name" value="TPR"/>
    <property type="match status" value="3"/>
</dbReference>
<sequence length="1038" mass="116321">MRKENINFDQLNSFFSLPNILATRTKNRHIMMGSSSEMDHLQEMLRDGRYIDILTFSSSDLVKAVTEEFVAHLFEEEEESPTTTSDLRVVRKVVGLAAFNAFLQTNVTGPVLDDARKFEKLLGGIAAAESSSSGAGLKKLRRACFRSLDVDGVSVYPYIPNIELFCLARFVFTYPKEEGGVERVSERGEQMDEDDVSWNWLALRVHVWHYKLLTQPSLGPGSIFVKSAQWSDVPTLEQVIETKLEEVVKEVQSGGGTGEVQFLVEMANVRIMLGQDVKAREALRQATDKSGFVYALSGAMAKRTKWQEKSTSQLVVLARSAEATGSGENGGVKPEALKLNDDTLLESLEFTTEKKDDNKVDDNSILPAALRDVSPDEQPQLSALDQIILLSEATLKDAFSPADSLTSEEILPFAVRVISDTSTNWQIYTQALIVRSRIEVHRSRTVERGVLQMQAVVDQVIVDTTKTEEVETTEEKEVVDEMSTVPEIRFTEDGDEHNDKKSVENKPTSFFPATKPSETAPAQVRLRYIHVLNSPPRWHLESELAYSWAGVGSLVSALEIFKRLRLWAEVALCLAANARTEDEDGRGSGGEAKAKAVLRWRLFQRTGSSTELTAVDEVDEDDVDISDLKEADFQGPERSPPPPNAPRLFCILGDIENDPVLYERAWEISNHRFSRAQRSLGEYYLQQKDAERAREAYEKAVKVNRLSSEMWSRLGDINLRLGRFSDAAEAFGRAIAAADNIVGGDDARTWSNLGSALYSLYVERVKELKKEREEQKHQTEADVVEKVDDEESDELTQRTTTPPKRDPAALLSQALAAYKRGASIAHENWRIWDNVLTLASRLRPPAVPELLLALRNIIKIRKTEEAIDIDVLRLLLNETVLSKPNKSKNGVYEPPRGSHERAVCDILETEVVPLITTRSELWEIITRERVWRRDYPGAIDSSERAWRAAVGTAGTGLLPSAAKTTDWLEDKEAWQTVVERTDDLVAALENYGEEVPEIGAKWKSKARSAVRSVLGKAKESWEGSEEWERLQGSLEGLR</sequence>
<organism evidence="5 6">
    <name type="scientific">Apodospora peruviana</name>
    <dbReference type="NCBI Taxonomy" id="516989"/>
    <lineage>
        <taxon>Eukaryota</taxon>
        <taxon>Fungi</taxon>
        <taxon>Dikarya</taxon>
        <taxon>Ascomycota</taxon>
        <taxon>Pezizomycotina</taxon>
        <taxon>Sordariomycetes</taxon>
        <taxon>Sordariomycetidae</taxon>
        <taxon>Sordariales</taxon>
        <taxon>Lasiosphaeriaceae</taxon>
        <taxon>Apodospora</taxon>
    </lineage>
</organism>
<proteinExistence type="predicted"/>
<dbReference type="EMBL" id="JAUEDM010000009">
    <property type="protein sequence ID" value="KAK3312551.1"/>
    <property type="molecule type" value="Genomic_DNA"/>
</dbReference>
<dbReference type="PROSITE" id="PS50005">
    <property type="entry name" value="TPR"/>
    <property type="match status" value="2"/>
</dbReference>
<comment type="caution">
    <text evidence="5">The sequence shown here is derived from an EMBL/GenBank/DDBJ whole genome shotgun (WGS) entry which is preliminary data.</text>
</comment>
<keyword evidence="1" id="KW-0677">Repeat</keyword>
<feature type="compositionally biased region" description="Basic and acidic residues" evidence="4">
    <location>
        <begin position="492"/>
        <end position="504"/>
    </location>
</feature>
<feature type="compositionally biased region" description="Basic and acidic residues" evidence="4">
    <location>
        <begin position="771"/>
        <end position="786"/>
    </location>
</feature>
<evidence type="ECO:0008006" key="7">
    <source>
        <dbReference type="Google" id="ProtNLM"/>
    </source>
</evidence>
<dbReference type="PANTHER" id="PTHR16193:SF0">
    <property type="entry name" value="TETRATRICOPEPTIDE REPEAT PROTEIN 27"/>
    <property type="match status" value="1"/>
</dbReference>
<dbReference type="InterPro" id="IPR019734">
    <property type="entry name" value="TPR_rpt"/>
</dbReference>